<reference evidence="11" key="2">
    <citation type="submission" date="2025-08" db="UniProtKB">
        <authorList>
            <consortium name="RefSeq"/>
        </authorList>
    </citation>
    <scope>IDENTIFICATION</scope>
    <source>
        <tissue evidence="11">Young leaves</tissue>
    </source>
</reference>
<dbReference type="PANTHER" id="PTHR16140">
    <property type="entry name" value="NON-STRUCTURAL MAINTENANCE OF CHROMOSOMES ELEMENT 4"/>
    <property type="match status" value="1"/>
</dbReference>
<dbReference type="RefSeq" id="XP_008782862.2">
    <property type="nucleotide sequence ID" value="XM_008784640.4"/>
</dbReference>
<feature type="compositionally biased region" description="Basic and acidic residues" evidence="8">
    <location>
        <begin position="1"/>
        <end position="23"/>
    </location>
</feature>
<dbReference type="GO" id="GO:0005634">
    <property type="term" value="C:nucleus"/>
    <property type="evidence" value="ECO:0007669"/>
    <property type="project" value="UniProtKB-SubCell"/>
</dbReference>
<evidence type="ECO:0000256" key="7">
    <source>
        <dbReference type="RuleBase" id="RU365071"/>
    </source>
</evidence>
<evidence type="ECO:0000256" key="5">
    <source>
        <dbReference type="ARBA" id="ARBA00023204"/>
    </source>
</evidence>
<keyword evidence="10" id="KW-1185">Reference proteome</keyword>
<evidence type="ECO:0000313" key="11">
    <source>
        <dbReference type="RefSeq" id="XP_008782862.2"/>
    </source>
</evidence>
<name>A0A8B7BPQ6_PHODC</name>
<feature type="region of interest" description="Disordered" evidence="8">
    <location>
        <begin position="312"/>
        <end position="333"/>
    </location>
</feature>
<comment type="subcellular location">
    <subcellularLocation>
        <location evidence="1 7">Nucleus</location>
    </subcellularLocation>
</comment>
<keyword evidence="3 7" id="KW-0227">DNA damage</keyword>
<feature type="domain" description="Non-structural maintenance of chromosome element 4 C-terminal" evidence="9">
    <location>
        <begin position="223"/>
        <end position="310"/>
    </location>
</feature>
<dbReference type="AlphaFoldDB" id="A0A8B7BPQ6"/>
<evidence type="ECO:0000256" key="6">
    <source>
        <dbReference type="ARBA" id="ARBA00023242"/>
    </source>
</evidence>
<reference evidence="10" key="1">
    <citation type="journal article" date="2019" name="Nat. Commun.">
        <title>Genome-wide association mapping of date palm fruit traits.</title>
        <authorList>
            <person name="Hazzouri K.M."/>
            <person name="Gros-Balthazard M."/>
            <person name="Flowers J.M."/>
            <person name="Copetti D."/>
            <person name="Lemansour A."/>
            <person name="Lebrun M."/>
            <person name="Masmoudi K."/>
            <person name="Ferrand S."/>
            <person name="Dhar M.I."/>
            <person name="Fresquez Z.A."/>
            <person name="Rosas U."/>
            <person name="Zhang J."/>
            <person name="Talag J."/>
            <person name="Lee S."/>
            <person name="Kudrna D."/>
            <person name="Powell R.F."/>
            <person name="Leitch I.J."/>
            <person name="Krueger R.R."/>
            <person name="Wing R.A."/>
            <person name="Amiri K.M.A."/>
            <person name="Purugganan M.D."/>
        </authorList>
    </citation>
    <scope>NUCLEOTIDE SEQUENCE [LARGE SCALE GENOMIC DNA]</scope>
    <source>
        <strain evidence="10">cv. Khalas</strain>
    </source>
</reference>
<evidence type="ECO:0000259" key="9">
    <source>
        <dbReference type="Pfam" id="PF08743"/>
    </source>
</evidence>
<evidence type="ECO:0000256" key="1">
    <source>
        <dbReference type="ARBA" id="ARBA00004123"/>
    </source>
</evidence>
<protein>
    <recommendedName>
        <fullName evidence="7">Non-structural maintenance of chromosomes element 4</fullName>
    </recommendedName>
</protein>
<dbReference type="Proteomes" id="UP000228380">
    <property type="component" value="Chromosome 7"/>
</dbReference>
<keyword evidence="6 7" id="KW-0539">Nucleus</keyword>
<keyword evidence="5 7" id="KW-0234">DNA repair</keyword>
<dbReference type="InterPro" id="IPR027786">
    <property type="entry name" value="Nse4/EID"/>
</dbReference>
<dbReference type="Pfam" id="PF08743">
    <property type="entry name" value="Nse4_C"/>
    <property type="match status" value="1"/>
</dbReference>
<gene>
    <name evidence="11" type="primary">LOC103702289</name>
</gene>
<keyword evidence="4 7" id="KW-0233">DNA recombination</keyword>
<feature type="region of interest" description="Disordered" evidence="8">
    <location>
        <begin position="176"/>
        <end position="203"/>
    </location>
</feature>
<comment type="subunit">
    <text evidence="7">Component of the SMC5-SMC6 complex.</text>
</comment>
<dbReference type="GeneID" id="103702289"/>
<proteinExistence type="inferred from homology"/>
<evidence type="ECO:0000256" key="8">
    <source>
        <dbReference type="SAM" id="MobiDB-lite"/>
    </source>
</evidence>
<dbReference type="InterPro" id="IPR014854">
    <property type="entry name" value="Nse4_C"/>
</dbReference>
<evidence type="ECO:0000313" key="10">
    <source>
        <dbReference type="Proteomes" id="UP000228380"/>
    </source>
</evidence>
<sequence length="373" mass="41106">MARSVQRESGTRSGAGKEIREPGESSNGEPVEQGATDRRILRSRYLAVKNLISDKREDLARVDMEKFTSIITEVESLHLLVQKPREQVADAEALLDIINTLAASVRSQSIGGVTPSDFVTAMLRNFGQQGGGENFDSAPNMLSWVDVGLAVSDIFIELPGCCTMVGPMNTKMKHRKAVVHRKRTRPTESTLPQVLADSESEAKTDTDRNMSTMFDILRKKKSVRLENLVLNRTSFAQTVENIFALSFLVKDGRAEIIVNESGHHLVSPRNAPSATAVTSGNVSYTHFVFRFDCKDWKLMMDTVTIGEELMPHRRGMSTPGTSAHDDSESAAAATQIRKLTRNHGLVLHEQSLFDYSPENTSGGSQKGKRLCLG</sequence>
<evidence type="ECO:0000256" key="3">
    <source>
        <dbReference type="ARBA" id="ARBA00022763"/>
    </source>
</evidence>
<organism evidence="10 11">
    <name type="scientific">Phoenix dactylifera</name>
    <name type="common">Date palm</name>
    <dbReference type="NCBI Taxonomy" id="42345"/>
    <lineage>
        <taxon>Eukaryota</taxon>
        <taxon>Viridiplantae</taxon>
        <taxon>Streptophyta</taxon>
        <taxon>Embryophyta</taxon>
        <taxon>Tracheophyta</taxon>
        <taxon>Spermatophyta</taxon>
        <taxon>Magnoliopsida</taxon>
        <taxon>Liliopsida</taxon>
        <taxon>Arecaceae</taxon>
        <taxon>Coryphoideae</taxon>
        <taxon>Phoeniceae</taxon>
        <taxon>Phoenix</taxon>
    </lineage>
</organism>
<dbReference type="KEGG" id="pda:103702289"/>
<accession>A0A8B7BPQ6</accession>
<dbReference type="OrthoDB" id="361242at2759"/>
<dbReference type="GO" id="GO:0006281">
    <property type="term" value="P:DNA repair"/>
    <property type="evidence" value="ECO:0007669"/>
    <property type="project" value="UniProtKB-UniRule"/>
</dbReference>
<evidence type="ECO:0000256" key="4">
    <source>
        <dbReference type="ARBA" id="ARBA00023172"/>
    </source>
</evidence>
<comment type="similarity">
    <text evidence="2 7">Belongs to the NSE4 family.</text>
</comment>
<feature type="region of interest" description="Disordered" evidence="8">
    <location>
        <begin position="1"/>
        <end position="36"/>
    </location>
</feature>
<dbReference type="GO" id="GO:0030915">
    <property type="term" value="C:Smc5-Smc6 complex"/>
    <property type="evidence" value="ECO:0007669"/>
    <property type="project" value="UniProtKB-UniRule"/>
</dbReference>
<evidence type="ECO:0000256" key="2">
    <source>
        <dbReference type="ARBA" id="ARBA00008997"/>
    </source>
</evidence>
<comment type="function">
    <text evidence="7">Component of the SMC5-SMC6 complex, that promotes sister chromatid alignment after DNA damage and facilitates double-stranded DNA breaks (DSBs) repair via homologous recombination between sister chromatids.</text>
</comment>
<dbReference type="GO" id="GO:0006310">
    <property type="term" value="P:DNA recombination"/>
    <property type="evidence" value="ECO:0007669"/>
    <property type="project" value="UniProtKB-UniRule"/>
</dbReference>
<dbReference type="PANTHER" id="PTHR16140:SF0">
    <property type="entry name" value="NON-STRUCTURAL MAINTENANCE OF CHROMOSOMES ELEMENT 4"/>
    <property type="match status" value="1"/>
</dbReference>